<protein>
    <recommendedName>
        <fullName evidence="4">YfhE family protein</fullName>
    </recommendedName>
</protein>
<evidence type="ECO:0000313" key="3">
    <source>
        <dbReference type="Proteomes" id="UP000451233"/>
    </source>
</evidence>
<proteinExistence type="predicted"/>
<comment type="caution">
    <text evidence="2">The sequence shown here is derived from an EMBL/GenBank/DDBJ whole genome shotgun (WGS) entry which is preliminary data.</text>
</comment>
<evidence type="ECO:0008006" key="4">
    <source>
        <dbReference type="Google" id="ProtNLM"/>
    </source>
</evidence>
<dbReference type="EMBL" id="WVHS01000003">
    <property type="protein sequence ID" value="MXV16114.1"/>
    <property type="molecule type" value="Genomic_DNA"/>
</dbReference>
<dbReference type="Proteomes" id="UP000451233">
    <property type="component" value="Unassembled WGS sequence"/>
</dbReference>
<reference evidence="2 3" key="1">
    <citation type="submission" date="2019-11" db="EMBL/GenBank/DDBJ databases">
        <title>Pedobacter sp. HMF7056 Genome sequencing and assembly.</title>
        <authorList>
            <person name="Kang H."/>
            <person name="Kim H."/>
            <person name="Joh K."/>
        </authorList>
    </citation>
    <scope>NUCLEOTIDE SEQUENCE [LARGE SCALE GENOMIC DNA]</scope>
    <source>
        <strain evidence="2 3">HMF7056</strain>
    </source>
</reference>
<accession>A0A7K1XYN5</accession>
<feature type="region of interest" description="Disordered" evidence="1">
    <location>
        <begin position="1"/>
        <end position="47"/>
    </location>
</feature>
<dbReference type="AlphaFoldDB" id="A0A7K1XYN5"/>
<evidence type="ECO:0000313" key="2">
    <source>
        <dbReference type="EMBL" id="MXV16114.1"/>
    </source>
</evidence>
<evidence type="ECO:0000256" key="1">
    <source>
        <dbReference type="SAM" id="MobiDB-lite"/>
    </source>
</evidence>
<gene>
    <name evidence="2" type="ORF">GS398_12435</name>
</gene>
<name>A0A7K1XYN5_9SPHI</name>
<sequence>MENKKESAKKESTHPKLKTERPLAEKDEFREAQIRTKKGYEKVKRDK</sequence>
<organism evidence="2 3">
    <name type="scientific">Hufsiella ginkgonis</name>
    <dbReference type="NCBI Taxonomy" id="2695274"/>
    <lineage>
        <taxon>Bacteria</taxon>
        <taxon>Pseudomonadati</taxon>
        <taxon>Bacteroidota</taxon>
        <taxon>Sphingobacteriia</taxon>
        <taxon>Sphingobacteriales</taxon>
        <taxon>Sphingobacteriaceae</taxon>
        <taxon>Hufsiella</taxon>
    </lineage>
</organism>
<dbReference type="RefSeq" id="WP_160907134.1">
    <property type="nucleotide sequence ID" value="NZ_WVHS01000003.1"/>
</dbReference>
<keyword evidence="3" id="KW-1185">Reference proteome</keyword>